<keyword evidence="3" id="KW-1185">Reference proteome</keyword>
<keyword evidence="1" id="KW-0731">Sigma factor</keyword>
<evidence type="ECO:0000313" key="3">
    <source>
        <dbReference type="Proteomes" id="UP000664915"/>
    </source>
</evidence>
<dbReference type="HAMAP" id="MF_04164">
    <property type="entry name" value="T4_Sigma_like_factor"/>
    <property type="match status" value="1"/>
</dbReference>
<feature type="DNA-binding region" evidence="1">
    <location>
        <position position="112"/>
    </location>
</feature>
<feature type="site" description="Interaction with host RNAP" evidence="1">
    <location>
        <position position="75"/>
    </location>
</feature>
<comment type="function">
    <text evidence="1">Plays a role in the transcription of the viral late genes by acting as a late promoter recognition subunit. Associates with host RNA polymerase (RNAP) core and thus replaces the host sigma-70/rpoD subunit in the complex. May also play a role in DNA packaging by interacting with the terminase subunit gp17.</text>
</comment>
<reference evidence="2" key="1">
    <citation type="submission" date="2020-09" db="EMBL/GenBank/DDBJ databases">
        <authorList>
            <person name="Zhang D."/>
            <person name="Hatherill J.R."/>
            <person name="Ramirez J.F."/>
            <person name="Edinger B."/>
            <person name="Balarin R."/>
            <person name="Sullivan A."/>
            <person name="Humpal K.M."/>
            <person name="Guseva A."/>
            <person name="Butela K.A."/>
            <person name="Garlena R.A."/>
            <person name="Russell D.A."/>
            <person name="Pope W.H."/>
            <person name="Jacobs-Sera D."/>
            <person name="Hatfull G.F."/>
        </authorList>
    </citation>
    <scope>NUCLEOTIDE SEQUENCE</scope>
</reference>
<protein>
    <recommendedName>
        <fullName evidence="1">RNA polymerase sigma-like factor</fullName>
    </recommendedName>
    <alternativeName>
        <fullName evidence="1">Promoter specificity factor</fullName>
    </alternativeName>
</protein>
<dbReference type="Proteomes" id="UP000664915">
    <property type="component" value="Segment"/>
</dbReference>
<keyword evidence="1" id="KW-0805">Transcription regulation</keyword>
<dbReference type="KEGG" id="vg:77946394"/>
<dbReference type="GO" id="GO:0016779">
    <property type="term" value="F:nucleotidyltransferase activity"/>
    <property type="evidence" value="ECO:0007669"/>
    <property type="project" value="UniProtKB-KW"/>
</dbReference>
<name>A0A879R2Q8_9CAUD</name>
<dbReference type="GO" id="GO:0019086">
    <property type="term" value="P:late viral transcription"/>
    <property type="evidence" value="ECO:0007669"/>
    <property type="project" value="UniProtKB-UniRule"/>
</dbReference>
<keyword evidence="1" id="KW-0945">Host-virus interaction</keyword>
<evidence type="ECO:0000313" key="2">
    <source>
        <dbReference type="EMBL" id="QPX48189.1"/>
    </source>
</evidence>
<keyword evidence="1" id="KW-0548">Nucleotidyltransferase</keyword>
<comment type="subunit">
    <text evidence="1">Interacts with the host RNA polymerase catalytic core formed by RpoA, RpoB, RpoC and RpoZ to form the RNAP-gp55 holoenzyme. Part of the transcription activation complex containing host RNAP, the viral RNA polymerase sigma-like factor, the late transcription coactivator, and the sliding clamp. Interacts with the terminase large subunit; this interaction may load the terminase onto DNA for packaging.</text>
</comment>
<keyword evidence="1" id="KW-1195">Viral transcription</keyword>
<dbReference type="EMBL" id="MW015081">
    <property type="protein sequence ID" value="QPX48189.1"/>
    <property type="molecule type" value="Genomic_DNA"/>
</dbReference>
<comment type="caution">
    <text evidence="1">Lacks conserved residue(s) required for the propagation of feature annotation.</text>
</comment>
<feature type="site" description="Interaction with host RNAP" evidence="1">
    <location>
        <position position="68"/>
    </location>
</feature>
<dbReference type="RefSeq" id="YP_010670199.1">
    <property type="nucleotide sequence ID" value="NC_070963.1"/>
</dbReference>
<keyword evidence="1" id="KW-0238">DNA-binding</keyword>
<keyword evidence="1" id="KW-0804">Transcription</keyword>
<comment type="similarity">
    <text evidence="1">Belongs to the Tevenvirinae RNA polymerase sigma-like factor family.</text>
</comment>
<proteinExistence type="inferred from homology"/>
<organism evidence="2 3">
    <name type="scientific">Synechococcus phage S-SRM01</name>
    <dbReference type="NCBI Taxonomy" id="2781608"/>
    <lineage>
        <taxon>Viruses</taxon>
        <taxon>Duplodnaviria</taxon>
        <taxon>Heunggongvirae</taxon>
        <taxon>Uroviricota</taxon>
        <taxon>Caudoviricetes</taxon>
        <taxon>Pantevenvirales</taxon>
        <taxon>Kyanoviridae</taxon>
        <taxon>Serangoonvirus</taxon>
        <taxon>Serangoonvirus essarone</taxon>
    </lineage>
</organism>
<accession>A0A879R2Q8</accession>
<dbReference type="GeneID" id="77946394"/>
<feature type="site" description="Interaction with host RNAP" evidence="1">
    <location>
        <position position="72"/>
    </location>
</feature>
<keyword evidence="1" id="KW-0808">Transferase</keyword>
<dbReference type="InterPro" id="IPR046386">
    <property type="entry name" value="T4_sigma-like_factor"/>
</dbReference>
<sequence length="158" mass="18481">MPKKKSEHYVNNKELLEALIVYRTKVAAAKEQGLPKPRITNYLGECFLKIATHLSYKPNFVNYMFRDDMISDGIENCVQYIHNFNPEKSQNPFAYFTQIIHYAFLRRIQKEKKQLEIKTKIIERTGFDEVMTVDDGLLSGSSSDYNTIKDNVSYRNNL</sequence>
<evidence type="ECO:0000256" key="1">
    <source>
        <dbReference type="HAMAP-Rule" id="MF_04164"/>
    </source>
</evidence>
<dbReference type="GO" id="GO:0003677">
    <property type="term" value="F:DNA binding"/>
    <property type="evidence" value="ECO:0007669"/>
    <property type="project" value="UniProtKB-UniRule"/>
</dbReference>
<dbReference type="GO" id="GO:0016987">
    <property type="term" value="F:sigma factor activity"/>
    <property type="evidence" value="ECO:0007669"/>
    <property type="project" value="UniProtKB-UniRule"/>
</dbReference>